<feature type="transmembrane region" description="Helical" evidence="2">
    <location>
        <begin position="39"/>
        <end position="62"/>
    </location>
</feature>
<accession>A0A0C3FGF7</accession>
<dbReference type="HOGENOM" id="CLU_083413_0_0_1"/>
<evidence type="ECO:0000313" key="3">
    <source>
        <dbReference type="EMBL" id="KIM79046.1"/>
    </source>
</evidence>
<feature type="compositionally biased region" description="Low complexity" evidence="1">
    <location>
        <begin position="186"/>
        <end position="199"/>
    </location>
</feature>
<dbReference type="EMBL" id="KN833012">
    <property type="protein sequence ID" value="KIM79046.1"/>
    <property type="molecule type" value="Genomic_DNA"/>
</dbReference>
<dbReference type="InParanoid" id="A0A0C3FGF7"/>
<evidence type="ECO:0000313" key="4">
    <source>
        <dbReference type="Proteomes" id="UP000054166"/>
    </source>
</evidence>
<keyword evidence="4" id="KW-1185">Reference proteome</keyword>
<keyword evidence="2" id="KW-1133">Transmembrane helix</keyword>
<evidence type="ECO:0000256" key="2">
    <source>
        <dbReference type="SAM" id="Phobius"/>
    </source>
</evidence>
<proteinExistence type="predicted"/>
<feature type="transmembrane region" description="Helical" evidence="2">
    <location>
        <begin position="7"/>
        <end position="27"/>
    </location>
</feature>
<feature type="compositionally biased region" description="Polar residues" evidence="1">
    <location>
        <begin position="176"/>
        <end position="185"/>
    </location>
</feature>
<feature type="compositionally biased region" description="Polar residues" evidence="1">
    <location>
        <begin position="210"/>
        <end position="227"/>
    </location>
</feature>
<evidence type="ECO:0000256" key="1">
    <source>
        <dbReference type="SAM" id="MobiDB-lite"/>
    </source>
</evidence>
<name>A0A0C3FGF7_PILCF</name>
<dbReference type="STRING" id="765440.A0A0C3FGF7"/>
<organism evidence="3 4">
    <name type="scientific">Piloderma croceum (strain F 1598)</name>
    <dbReference type="NCBI Taxonomy" id="765440"/>
    <lineage>
        <taxon>Eukaryota</taxon>
        <taxon>Fungi</taxon>
        <taxon>Dikarya</taxon>
        <taxon>Basidiomycota</taxon>
        <taxon>Agaricomycotina</taxon>
        <taxon>Agaricomycetes</taxon>
        <taxon>Agaricomycetidae</taxon>
        <taxon>Atheliales</taxon>
        <taxon>Atheliaceae</taxon>
        <taxon>Piloderma</taxon>
    </lineage>
</organism>
<dbReference type="OrthoDB" id="3364107at2759"/>
<keyword evidence="2" id="KW-0472">Membrane</keyword>
<sequence length="235" mass="25682">MLYVARVVVFTFAIIFAIIVLGLAAEFTHTTRNVLGTTFNFAALAISTAAITIVTLPILMIVDCFSAGAVTSMIIAELIWIFVLWVLWVATAADAAHFNSIDFGSNCSIVRPFLRRGCREVQTVEGFSFIIWIMLLIYWVALLIMALIGRRRGRTTWKSSVRQGDFLGTREGAPVATQSGQAHTDNTSQPPMQQQQTPMQAPPPNAPSQGYSTQTAPQGPYQTSQGQALGRENVV</sequence>
<dbReference type="Proteomes" id="UP000054166">
    <property type="component" value="Unassembled WGS sequence"/>
</dbReference>
<keyword evidence="2" id="KW-0812">Transmembrane</keyword>
<feature type="transmembrane region" description="Helical" evidence="2">
    <location>
        <begin position="74"/>
        <end position="93"/>
    </location>
</feature>
<feature type="region of interest" description="Disordered" evidence="1">
    <location>
        <begin position="171"/>
        <end position="235"/>
    </location>
</feature>
<evidence type="ECO:0008006" key="5">
    <source>
        <dbReference type="Google" id="ProtNLM"/>
    </source>
</evidence>
<reference evidence="4" key="2">
    <citation type="submission" date="2015-01" db="EMBL/GenBank/DDBJ databases">
        <title>Evolutionary Origins and Diversification of the Mycorrhizal Mutualists.</title>
        <authorList>
            <consortium name="DOE Joint Genome Institute"/>
            <consortium name="Mycorrhizal Genomics Consortium"/>
            <person name="Kohler A."/>
            <person name="Kuo A."/>
            <person name="Nagy L.G."/>
            <person name="Floudas D."/>
            <person name="Copeland A."/>
            <person name="Barry K.W."/>
            <person name="Cichocki N."/>
            <person name="Veneault-Fourrey C."/>
            <person name="LaButti K."/>
            <person name="Lindquist E.A."/>
            <person name="Lipzen A."/>
            <person name="Lundell T."/>
            <person name="Morin E."/>
            <person name="Murat C."/>
            <person name="Riley R."/>
            <person name="Ohm R."/>
            <person name="Sun H."/>
            <person name="Tunlid A."/>
            <person name="Henrissat B."/>
            <person name="Grigoriev I.V."/>
            <person name="Hibbett D.S."/>
            <person name="Martin F."/>
        </authorList>
    </citation>
    <scope>NUCLEOTIDE SEQUENCE [LARGE SCALE GENOMIC DNA]</scope>
    <source>
        <strain evidence="4">F 1598</strain>
    </source>
</reference>
<dbReference type="AlphaFoldDB" id="A0A0C3FGF7"/>
<gene>
    <name evidence="3" type="ORF">PILCRDRAFT_823897</name>
</gene>
<feature type="transmembrane region" description="Helical" evidence="2">
    <location>
        <begin position="129"/>
        <end position="148"/>
    </location>
</feature>
<reference evidence="3 4" key="1">
    <citation type="submission" date="2014-04" db="EMBL/GenBank/DDBJ databases">
        <authorList>
            <consortium name="DOE Joint Genome Institute"/>
            <person name="Kuo A."/>
            <person name="Tarkka M."/>
            <person name="Buscot F."/>
            <person name="Kohler A."/>
            <person name="Nagy L.G."/>
            <person name="Floudas D."/>
            <person name="Copeland A."/>
            <person name="Barry K.W."/>
            <person name="Cichocki N."/>
            <person name="Veneault-Fourrey C."/>
            <person name="LaButti K."/>
            <person name="Lindquist E.A."/>
            <person name="Lipzen A."/>
            <person name="Lundell T."/>
            <person name="Morin E."/>
            <person name="Murat C."/>
            <person name="Sun H."/>
            <person name="Tunlid A."/>
            <person name="Henrissat B."/>
            <person name="Grigoriev I.V."/>
            <person name="Hibbett D.S."/>
            <person name="Martin F."/>
            <person name="Nordberg H.P."/>
            <person name="Cantor M.N."/>
            <person name="Hua S.X."/>
        </authorList>
    </citation>
    <scope>NUCLEOTIDE SEQUENCE [LARGE SCALE GENOMIC DNA]</scope>
    <source>
        <strain evidence="3 4">F 1598</strain>
    </source>
</reference>
<protein>
    <recommendedName>
        <fullName evidence="5">MARVEL domain-containing protein</fullName>
    </recommendedName>
</protein>